<dbReference type="Proteomes" id="UP000694844">
    <property type="component" value="Chromosome 6"/>
</dbReference>
<evidence type="ECO:0000313" key="3">
    <source>
        <dbReference type="RefSeq" id="XP_022288822.1"/>
    </source>
</evidence>
<name>A0A8B8ABH3_CRAVI</name>
<dbReference type="GeneID" id="111100930"/>
<dbReference type="RefSeq" id="XP_022288822.1">
    <property type="nucleotide sequence ID" value="XM_022433114.1"/>
</dbReference>
<feature type="compositionally biased region" description="Pro residues" evidence="1">
    <location>
        <begin position="421"/>
        <end position="438"/>
    </location>
</feature>
<feature type="region of interest" description="Disordered" evidence="1">
    <location>
        <begin position="89"/>
        <end position="120"/>
    </location>
</feature>
<dbReference type="KEGG" id="cvn:111100930"/>
<gene>
    <name evidence="3" type="primary">LOC111100930</name>
</gene>
<reference evidence="3" key="1">
    <citation type="submission" date="2025-08" db="UniProtKB">
        <authorList>
            <consortium name="RefSeq"/>
        </authorList>
    </citation>
    <scope>IDENTIFICATION</scope>
    <source>
        <tissue evidence="3">Whole sample</tissue>
    </source>
</reference>
<protein>
    <submittedName>
        <fullName evidence="3">Uncharacterized protein LOC111100930</fullName>
    </submittedName>
</protein>
<keyword evidence="2" id="KW-1185">Reference proteome</keyword>
<dbReference type="OrthoDB" id="6139205at2759"/>
<evidence type="ECO:0000256" key="1">
    <source>
        <dbReference type="SAM" id="MobiDB-lite"/>
    </source>
</evidence>
<sequence length="438" mass="49554">MEGLESYLRDIDDGLVFYKEEFVKLAVKSDATLKYLRPYEVEGMNIPPVYRRMLVERIVNLQTPDTKSKLKQQCIEDFCAPPKTPKRLRFGSPVHVPTTPANITPERQPRSKAEAAPRAPENFLEQEVARLNEERDTLSVLLVHKKDELNELKRKPNALSAISIPGNPITKSSCDNCHRKGHRSVMNRGNKSCPFPACEGYHVCGQEGKHPDHKQSVTQVTKEINDVERRLRNINDELNSIKMFQKHNNTNFISVMRPILKSFFPLKYEGKDGAQNLQRDLRYIKIATNGQIPEDQSLENINVILTKGKSRVSSTVGNFDTPSSNSVMPQTTEIQLTSPCYTSPQPSTTSFAQLPLQQSSPFHMAQYNPYFPMASPTTTHQYVMYPNYWNSMYDVYGNTGSYMYPTNPATSSTGLETFANPPLPLDSPPKNPPLPKDT</sequence>
<proteinExistence type="predicted"/>
<dbReference type="AlphaFoldDB" id="A0A8B8ABH3"/>
<organism evidence="2 3">
    <name type="scientific">Crassostrea virginica</name>
    <name type="common">Eastern oyster</name>
    <dbReference type="NCBI Taxonomy" id="6565"/>
    <lineage>
        <taxon>Eukaryota</taxon>
        <taxon>Metazoa</taxon>
        <taxon>Spiralia</taxon>
        <taxon>Lophotrochozoa</taxon>
        <taxon>Mollusca</taxon>
        <taxon>Bivalvia</taxon>
        <taxon>Autobranchia</taxon>
        <taxon>Pteriomorphia</taxon>
        <taxon>Ostreida</taxon>
        <taxon>Ostreoidea</taxon>
        <taxon>Ostreidae</taxon>
        <taxon>Crassostrea</taxon>
    </lineage>
</organism>
<feature type="region of interest" description="Disordered" evidence="1">
    <location>
        <begin position="413"/>
        <end position="438"/>
    </location>
</feature>
<evidence type="ECO:0000313" key="2">
    <source>
        <dbReference type="Proteomes" id="UP000694844"/>
    </source>
</evidence>
<accession>A0A8B8ABH3</accession>